<keyword evidence="1 4" id="KW-0378">Hydrolase</keyword>
<dbReference type="SUPFAM" id="SSF53474">
    <property type="entry name" value="alpha/beta-Hydrolases"/>
    <property type="match status" value="1"/>
</dbReference>
<gene>
    <name evidence="4" type="ORF">OBBRIDRAFT_792969</name>
</gene>
<dbReference type="EMBL" id="KV722398">
    <property type="protein sequence ID" value="OCH90774.1"/>
    <property type="molecule type" value="Genomic_DNA"/>
</dbReference>
<reference evidence="4 5" key="1">
    <citation type="submission" date="2016-07" db="EMBL/GenBank/DDBJ databases">
        <title>Draft genome of the white-rot fungus Obba rivulosa 3A-2.</title>
        <authorList>
            <consortium name="DOE Joint Genome Institute"/>
            <person name="Miettinen O."/>
            <person name="Riley R."/>
            <person name="Acob R."/>
            <person name="Barry K."/>
            <person name="Cullen D."/>
            <person name="De Vries R."/>
            <person name="Hainaut M."/>
            <person name="Hatakka A."/>
            <person name="Henrissat B."/>
            <person name="Hilden K."/>
            <person name="Kuo R."/>
            <person name="Labutti K."/>
            <person name="Lipzen A."/>
            <person name="Makela M.R."/>
            <person name="Sandor L."/>
            <person name="Spatafora J.W."/>
            <person name="Grigoriev I.V."/>
            <person name="Hibbett D.S."/>
        </authorList>
    </citation>
    <scope>NUCLEOTIDE SEQUENCE [LARGE SCALE GENOMIC DNA]</scope>
    <source>
        <strain evidence="4 5">3A-2</strain>
    </source>
</reference>
<evidence type="ECO:0000256" key="1">
    <source>
        <dbReference type="ARBA" id="ARBA00022801"/>
    </source>
</evidence>
<dbReference type="InterPro" id="IPR050300">
    <property type="entry name" value="GDXG_lipolytic_enzyme"/>
</dbReference>
<protein>
    <submittedName>
        <fullName evidence="4">Alpha/beta-hydrolase</fullName>
    </submittedName>
</protein>
<accession>A0A8E2DMA9</accession>
<sequence length="338" mass="37962">MSRSHYSTPDPEFTALESQLPPPPSAGADAVAIRTGFAEVVVPHIMRTYEYRLPPTSDYKVEDREIPVHGGEIRLRCLTPSPENAEGKTFPLMYWIHGGGWFQGSIDIDDYILRTWCVEFQISIVNVNYRLAPEYKYPTGLNDVYAGLKWAAENASLLSASLSRGFIVAGLSAGGNLAIVTTHRARDDPFFADKKITGNLLMIPVTCHPEAYPEEYKSELTSIEENRNAPAFNTADLYACYEFLGAPDPKDPDLSPLLHYSHKGLPPTHLQVCGRDPLRDEAILYEKLLREAGIKTRISVYPGVPHHFHYFFPQITLSMKFVEESKYGLRWLLNQTAA</sequence>
<keyword evidence="5" id="KW-1185">Reference proteome</keyword>
<dbReference type="Gene3D" id="3.40.50.1820">
    <property type="entry name" value="alpha/beta hydrolase"/>
    <property type="match status" value="1"/>
</dbReference>
<feature type="region of interest" description="Disordered" evidence="2">
    <location>
        <begin position="1"/>
        <end position="27"/>
    </location>
</feature>
<feature type="domain" description="Alpha/beta hydrolase fold-3" evidence="3">
    <location>
        <begin position="94"/>
        <end position="309"/>
    </location>
</feature>
<evidence type="ECO:0000259" key="3">
    <source>
        <dbReference type="Pfam" id="PF07859"/>
    </source>
</evidence>
<proteinExistence type="predicted"/>
<dbReference type="Pfam" id="PF07859">
    <property type="entry name" value="Abhydrolase_3"/>
    <property type="match status" value="1"/>
</dbReference>
<evidence type="ECO:0000313" key="4">
    <source>
        <dbReference type="EMBL" id="OCH90774.1"/>
    </source>
</evidence>
<dbReference type="InterPro" id="IPR029058">
    <property type="entry name" value="AB_hydrolase_fold"/>
</dbReference>
<dbReference type="PANTHER" id="PTHR48081">
    <property type="entry name" value="AB HYDROLASE SUPERFAMILY PROTEIN C4A8.06C"/>
    <property type="match status" value="1"/>
</dbReference>
<evidence type="ECO:0000256" key="2">
    <source>
        <dbReference type="SAM" id="MobiDB-lite"/>
    </source>
</evidence>
<dbReference type="Proteomes" id="UP000250043">
    <property type="component" value="Unassembled WGS sequence"/>
</dbReference>
<dbReference type="InterPro" id="IPR013094">
    <property type="entry name" value="AB_hydrolase_3"/>
</dbReference>
<dbReference type="PANTHER" id="PTHR48081:SF8">
    <property type="entry name" value="ALPHA_BETA HYDROLASE FOLD-3 DOMAIN-CONTAINING PROTEIN-RELATED"/>
    <property type="match status" value="1"/>
</dbReference>
<evidence type="ECO:0000313" key="5">
    <source>
        <dbReference type="Proteomes" id="UP000250043"/>
    </source>
</evidence>
<organism evidence="4 5">
    <name type="scientific">Obba rivulosa</name>
    <dbReference type="NCBI Taxonomy" id="1052685"/>
    <lineage>
        <taxon>Eukaryota</taxon>
        <taxon>Fungi</taxon>
        <taxon>Dikarya</taxon>
        <taxon>Basidiomycota</taxon>
        <taxon>Agaricomycotina</taxon>
        <taxon>Agaricomycetes</taxon>
        <taxon>Polyporales</taxon>
        <taxon>Gelatoporiaceae</taxon>
        <taxon>Obba</taxon>
    </lineage>
</organism>
<dbReference type="AlphaFoldDB" id="A0A8E2DMA9"/>
<dbReference type="OrthoDB" id="408631at2759"/>
<name>A0A8E2DMA9_9APHY</name>
<dbReference type="GO" id="GO:0016787">
    <property type="term" value="F:hydrolase activity"/>
    <property type="evidence" value="ECO:0007669"/>
    <property type="project" value="UniProtKB-KW"/>
</dbReference>